<dbReference type="EMBL" id="CP026606">
    <property type="protein sequence ID" value="AVB75651.1"/>
    <property type="molecule type" value="Genomic_DNA"/>
</dbReference>
<dbReference type="KEGG" id="mmad:MMJJ_02320"/>
<evidence type="ECO:0000313" key="2">
    <source>
        <dbReference type="Proteomes" id="UP000239462"/>
    </source>
</evidence>
<dbReference type="Proteomes" id="UP000239462">
    <property type="component" value="Chromosome"/>
</dbReference>
<protein>
    <submittedName>
        <fullName evidence="1">Uncharacterized protein</fullName>
    </submittedName>
</protein>
<sequence>MENYIKVFENEKIYSSKEIKNKVFFQGKIFIYGKKGQISIEKKHIFKINFLNFYWGEHLNFLFNAYLTNIYRKRKNKEKLLKDFNIKNYNISKKNLNDEDFEEFKKMYSENLKYMEENGNLEKIKLVGKEEKLNGV</sequence>
<reference evidence="2" key="1">
    <citation type="journal article" date="2018" name="Genome Announc.">
        <title>Complete Genome Sequence of the Methanococcus maripaludis Type Strain JJ (DSM 2067), a Model for Selenoprotein Synthesis in Archaea.</title>
        <authorList>
            <person name="Poehlein A."/>
            <person name="Heym D."/>
            <person name="Quitzke V."/>
            <person name="Fersch J."/>
            <person name="Daniel R."/>
            <person name="Rother M."/>
        </authorList>
    </citation>
    <scope>NUCLEOTIDE SEQUENCE [LARGE SCALE GENOMIC DNA]</scope>
    <source>
        <strain evidence="2">DSM 2067</strain>
    </source>
</reference>
<proteinExistence type="predicted"/>
<gene>
    <name evidence="1" type="ORF">MMJJ_02320</name>
</gene>
<accession>A0A2L1C8F2</accession>
<dbReference type="AlphaFoldDB" id="A0A2L1C8F2"/>
<name>A0A2L1C8F2_METMI</name>
<organism evidence="1 2">
    <name type="scientific">Methanococcus maripaludis</name>
    <name type="common">Methanococcus deltae</name>
    <dbReference type="NCBI Taxonomy" id="39152"/>
    <lineage>
        <taxon>Archaea</taxon>
        <taxon>Methanobacteriati</taxon>
        <taxon>Methanobacteriota</taxon>
        <taxon>Methanomada group</taxon>
        <taxon>Methanococci</taxon>
        <taxon>Methanococcales</taxon>
        <taxon>Methanococcaceae</taxon>
        <taxon>Methanococcus</taxon>
    </lineage>
</organism>
<evidence type="ECO:0000313" key="1">
    <source>
        <dbReference type="EMBL" id="AVB75651.1"/>
    </source>
</evidence>